<keyword evidence="3" id="KW-0614">Plasmid</keyword>
<dbReference type="OrthoDB" id="9811208at2"/>
<dbReference type="InterPro" id="IPR010982">
    <property type="entry name" value="Lambda_DNA-bd_dom_sf"/>
</dbReference>
<gene>
    <name evidence="3" type="ORF">JFP838_pA0064</name>
</gene>
<accession>A0A140GR21</accession>
<geneLocation type="plasmid" evidence="3 4">
    <name>pJFP838A</name>
</geneLocation>
<dbReference type="GO" id="GO:0003677">
    <property type="term" value="F:DNA binding"/>
    <property type="evidence" value="ECO:0007669"/>
    <property type="project" value="InterPro"/>
</dbReference>
<feature type="coiled-coil region" evidence="1">
    <location>
        <begin position="26"/>
        <end position="58"/>
    </location>
</feature>
<dbReference type="Proteomes" id="UP000070260">
    <property type="component" value="Plasmid pJFP838A"/>
</dbReference>
<dbReference type="InterPro" id="IPR001387">
    <property type="entry name" value="Cro/C1-type_HTH"/>
</dbReference>
<dbReference type="SMART" id="SM00530">
    <property type="entry name" value="HTH_XRE"/>
    <property type="match status" value="1"/>
</dbReference>
<reference evidence="3 4" key="1">
    <citation type="journal article" date="2016" name="PLoS ONE">
        <title>Plasmid Characterization and Chromosome Analysis of Two netF+ Clostridium perfringens Isolates Associated with Foal and Canine Necrotizing Enteritis.</title>
        <authorList>
            <person name="Mehdizadeh Gohari I."/>
            <person name="Kropinski A.M."/>
            <person name="Weese S.J."/>
            <person name="Parreira V.R."/>
            <person name="Whitehead A.E."/>
            <person name="Boerlin P."/>
            <person name="Prescott J.F."/>
        </authorList>
    </citation>
    <scope>NUCLEOTIDE SEQUENCE [LARGE SCALE GENOMIC DNA]</scope>
    <source>
        <strain evidence="3 4">JP838</strain>
        <plasmid evidence="4">Plasmid pJFP838A</plasmid>
    </source>
</reference>
<dbReference type="PROSITE" id="PS50943">
    <property type="entry name" value="HTH_CROC1"/>
    <property type="match status" value="1"/>
</dbReference>
<dbReference type="Gene3D" id="1.10.260.40">
    <property type="entry name" value="lambda repressor-like DNA-binding domains"/>
    <property type="match status" value="1"/>
</dbReference>
<proteinExistence type="predicted"/>
<evidence type="ECO:0000313" key="4">
    <source>
        <dbReference type="Proteomes" id="UP000070260"/>
    </source>
</evidence>
<organism evidence="3 4">
    <name type="scientific">Clostridium perfringens</name>
    <dbReference type="NCBI Taxonomy" id="1502"/>
    <lineage>
        <taxon>Bacteria</taxon>
        <taxon>Bacillati</taxon>
        <taxon>Bacillota</taxon>
        <taxon>Clostridia</taxon>
        <taxon>Eubacteriales</taxon>
        <taxon>Clostridiaceae</taxon>
        <taxon>Clostridium</taxon>
    </lineage>
</organism>
<sequence length="229" mass="27365">MNQLVRDLKNRRISLRKTQKEIADKIFVAQNTLSEYENERKELKLTILQDLANELEGKIEFIPNEKITNMYLHQINISTEEEDIKNIFKSEEFNNELNSLLNEIYSISGYTDTLEDEYYDDDIIVSKYTIENDMFEMSNEKCLLKTKVMEERYLNNINNTFKNLFSINSSTSNDLDLLIAEKVYDFIFDYLYEKSPEINADFFIKIRSVLLYTRVEEKTADNEFEYFIR</sequence>
<feature type="domain" description="HTH cro/C1-type" evidence="2">
    <location>
        <begin position="8"/>
        <end position="62"/>
    </location>
</feature>
<dbReference type="SUPFAM" id="SSF47413">
    <property type="entry name" value="lambda repressor-like DNA-binding domains"/>
    <property type="match status" value="1"/>
</dbReference>
<dbReference type="PATRIC" id="fig|1502.177.peg.3270"/>
<evidence type="ECO:0000259" key="2">
    <source>
        <dbReference type="PROSITE" id="PS50943"/>
    </source>
</evidence>
<dbReference type="RefSeq" id="WP_061429588.1">
    <property type="nucleotide sequence ID" value="NZ_CATNZX010000001.1"/>
</dbReference>
<protein>
    <submittedName>
        <fullName evidence="3">Putative transcriptional regulator</fullName>
    </submittedName>
</protein>
<dbReference type="EMBL" id="CP013615">
    <property type="protein sequence ID" value="AMN30980.1"/>
    <property type="molecule type" value="Genomic_DNA"/>
</dbReference>
<dbReference type="AlphaFoldDB" id="A0A140GR21"/>
<dbReference type="CDD" id="cd00093">
    <property type="entry name" value="HTH_XRE"/>
    <property type="match status" value="1"/>
</dbReference>
<dbReference type="Pfam" id="PF01381">
    <property type="entry name" value="HTH_3"/>
    <property type="match status" value="1"/>
</dbReference>
<evidence type="ECO:0000256" key="1">
    <source>
        <dbReference type="SAM" id="Coils"/>
    </source>
</evidence>
<keyword evidence="1" id="KW-0175">Coiled coil</keyword>
<evidence type="ECO:0000313" key="3">
    <source>
        <dbReference type="EMBL" id="AMN30980.1"/>
    </source>
</evidence>
<name>A0A140GR21_CLOPF</name>